<evidence type="ECO:0000313" key="2">
    <source>
        <dbReference type="Proteomes" id="UP000790377"/>
    </source>
</evidence>
<dbReference type="EMBL" id="MU267725">
    <property type="protein sequence ID" value="KAH7910135.1"/>
    <property type="molecule type" value="Genomic_DNA"/>
</dbReference>
<name>A0ACB8AAP9_9AGAM</name>
<protein>
    <submittedName>
        <fullName evidence="1">Uncharacterized protein</fullName>
    </submittedName>
</protein>
<organism evidence="1 2">
    <name type="scientific">Hygrophoropsis aurantiaca</name>
    <dbReference type="NCBI Taxonomy" id="72124"/>
    <lineage>
        <taxon>Eukaryota</taxon>
        <taxon>Fungi</taxon>
        <taxon>Dikarya</taxon>
        <taxon>Basidiomycota</taxon>
        <taxon>Agaricomycotina</taxon>
        <taxon>Agaricomycetes</taxon>
        <taxon>Agaricomycetidae</taxon>
        <taxon>Boletales</taxon>
        <taxon>Coniophorineae</taxon>
        <taxon>Hygrophoropsidaceae</taxon>
        <taxon>Hygrophoropsis</taxon>
    </lineage>
</organism>
<keyword evidence="2" id="KW-1185">Reference proteome</keyword>
<accession>A0ACB8AAP9</accession>
<sequence length="120" mass="13714">MASFHTQLSPTSLLAMEKHSSALIEQLQGVHTRQRKLIQHLQADNARLLSDLADVRRERDAFRAEAAKHRKESADLQNRYDEAISDYQDLKRERMMLSRSISNTATSNTSAYGKSKTLQK</sequence>
<comment type="caution">
    <text evidence="1">The sequence shown here is derived from an EMBL/GenBank/DDBJ whole genome shotgun (WGS) entry which is preliminary data.</text>
</comment>
<proteinExistence type="predicted"/>
<dbReference type="Proteomes" id="UP000790377">
    <property type="component" value="Unassembled WGS sequence"/>
</dbReference>
<evidence type="ECO:0000313" key="1">
    <source>
        <dbReference type="EMBL" id="KAH7910135.1"/>
    </source>
</evidence>
<gene>
    <name evidence="1" type="ORF">BJ138DRAFT_140188</name>
</gene>
<reference evidence="1" key="1">
    <citation type="journal article" date="2021" name="New Phytol.">
        <title>Evolutionary innovations through gain and loss of genes in the ectomycorrhizal Boletales.</title>
        <authorList>
            <person name="Wu G."/>
            <person name="Miyauchi S."/>
            <person name="Morin E."/>
            <person name="Kuo A."/>
            <person name="Drula E."/>
            <person name="Varga T."/>
            <person name="Kohler A."/>
            <person name="Feng B."/>
            <person name="Cao Y."/>
            <person name="Lipzen A."/>
            <person name="Daum C."/>
            <person name="Hundley H."/>
            <person name="Pangilinan J."/>
            <person name="Johnson J."/>
            <person name="Barry K."/>
            <person name="LaButti K."/>
            <person name="Ng V."/>
            <person name="Ahrendt S."/>
            <person name="Min B."/>
            <person name="Choi I.G."/>
            <person name="Park H."/>
            <person name="Plett J.M."/>
            <person name="Magnuson J."/>
            <person name="Spatafora J.W."/>
            <person name="Nagy L.G."/>
            <person name="Henrissat B."/>
            <person name="Grigoriev I.V."/>
            <person name="Yang Z.L."/>
            <person name="Xu J."/>
            <person name="Martin F.M."/>
        </authorList>
    </citation>
    <scope>NUCLEOTIDE SEQUENCE</scope>
    <source>
        <strain evidence="1">ATCC 28755</strain>
    </source>
</reference>